<evidence type="ECO:0000256" key="4">
    <source>
        <dbReference type="ARBA" id="ARBA00022989"/>
    </source>
</evidence>
<dbReference type="EMBL" id="QGNW01000006">
    <property type="protein sequence ID" value="RVX20769.1"/>
    <property type="molecule type" value="Genomic_DNA"/>
</dbReference>
<evidence type="ECO:0000256" key="1">
    <source>
        <dbReference type="ARBA" id="ARBA00004141"/>
    </source>
</evidence>
<dbReference type="InterPro" id="IPR038330">
    <property type="entry name" value="TspO/MBR-related_sf"/>
</dbReference>
<evidence type="ECO:0000256" key="3">
    <source>
        <dbReference type="ARBA" id="ARBA00022692"/>
    </source>
</evidence>
<dbReference type="AlphaFoldDB" id="A0A438KHT4"/>
<gene>
    <name evidence="8" type="primary">TSPO_1</name>
    <name evidence="8" type="ORF">CK203_002885</name>
</gene>
<comment type="subcellular location">
    <subcellularLocation>
        <location evidence="1">Membrane</location>
        <topology evidence="1">Multi-pass membrane protein</topology>
    </subcellularLocation>
</comment>
<comment type="similarity">
    <text evidence="2">Belongs to the TspO/BZRP family.</text>
</comment>
<proteinExistence type="inferred from homology"/>
<keyword evidence="3 7" id="KW-0812">Transmembrane</keyword>
<organism evidence="8 9">
    <name type="scientific">Vitis vinifera</name>
    <name type="common">Grape</name>
    <dbReference type="NCBI Taxonomy" id="29760"/>
    <lineage>
        <taxon>Eukaryota</taxon>
        <taxon>Viridiplantae</taxon>
        <taxon>Streptophyta</taxon>
        <taxon>Embryophyta</taxon>
        <taxon>Tracheophyta</taxon>
        <taxon>Spermatophyta</taxon>
        <taxon>Magnoliopsida</taxon>
        <taxon>eudicotyledons</taxon>
        <taxon>Gunneridae</taxon>
        <taxon>Pentapetalae</taxon>
        <taxon>rosids</taxon>
        <taxon>Vitales</taxon>
        <taxon>Vitaceae</taxon>
        <taxon>Viteae</taxon>
        <taxon>Vitis</taxon>
    </lineage>
</organism>
<feature type="transmembrane region" description="Helical" evidence="7">
    <location>
        <begin position="36"/>
        <end position="57"/>
    </location>
</feature>
<evidence type="ECO:0000256" key="2">
    <source>
        <dbReference type="ARBA" id="ARBA00007524"/>
    </source>
</evidence>
<dbReference type="GO" id="GO:0033013">
    <property type="term" value="P:tetrapyrrole metabolic process"/>
    <property type="evidence" value="ECO:0007669"/>
    <property type="project" value="UniProtKB-ARBA"/>
</dbReference>
<feature type="transmembrane region" description="Helical" evidence="7">
    <location>
        <begin position="77"/>
        <end position="98"/>
    </location>
</feature>
<protein>
    <submittedName>
        <fullName evidence="8">Translocator protein-like</fullName>
    </submittedName>
</protein>
<keyword evidence="5 7" id="KW-0472">Membrane</keyword>
<evidence type="ECO:0000313" key="9">
    <source>
        <dbReference type="Proteomes" id="UP000288805"/>
    </source>
</evidence>
<dbReference type="PIRSF" id="PIRSF005859">
    <property type="entry name" value="PBR"/>
    <property type="match status" value="1"/>
</dbReference>
<dbReference type="InterPro" id="IPR004307">
    <property type="entry name" value="TspO_MBR"/>
</dbReference>
<dbReference type="GO" id="GO:0016020">
    <property type="term" value="C:membrane"/>
    <property type="evidence" value="ECO:0007669"/>
    <property type="project" value="UniProtKB-SubCell"/>
</dbReference>
<dbReference type="PANTHER" id="PTHR10057">
    <property type="entry name" value="PERIPHERAL-TYPE BENZODIAZEPINE RECEPTOR"/>
    <property type="match status" value="1"/>
</dbReference>
<dbReference type="CDD" id="cd15904">
    <property type="entry name" value="TSPO_MBR"/>
    <property type="match status" value="1"/>
</dbReference>
<dbReference type="Gene3D" id="1.20.1260.100">
    <property type="entry name" value="TspO/MBR protein"/>
    <property type="match status" value="1"/>
</dbReference>
<keyword evidence="4 7" id="KW-1133">Transmembrane helix</keyword>
<dbReference type="Pfam" id="PF03073">
    <property type="entry name" value="TspO_MBR"/>
    <property type="match status" value="1"/>
</dbReference>
<evidence type="ECO:0000256" key="6">
    <source>
        <dbReference type="SAM" id="MobiDB-lite"/>
    </source>
</evidence>
<feature type="region of interest" description="Disordered" evidence="6">
    <location>
        <begin position="1"/>
        <end position="23"/>
    </location>
</feature>
<dbReference type="Proteomes" id="UP000288805">
    <property type="component" value="Unassembled WGS sequence"/>
</dbReference>
<feature type="transmembrane region" description="Helical" evidence="7">
    <location>
        <begin position="134"/>
        <end position="152"/>
    </location>
</feature>
<reference evidence="8 9" key="1">
    <citation type="journal article" date="2018" name="PLoS Genet.">
        <title>Population sequencing reveals clonal diversity and ancestral inbreeding in the grapevine cultivar Chardonnay.</title>
        <authorList>
            <person name="Roach M.J."/>
            <person name="Johnson D.L."/>
            <person name="Bohlmann J."/>
            <person name="van Vuuren H.J."/>
            <person name="Jones S.J."/>
            <person name="Pretorius I.S."/>
            <person name="Schmidt S.A."/>
            <person name="Borneman A.R."/>
        </authorList>
    </citation>
    <scope>NUCLEOTIDE SEQUENCE [LARGE SCALE GENOMIC DNA]</scope>
    <source>
        <strain evidence="9">cv. Chardonnay</strain>
        <tissue evidence="8">Leaf</tissue>
    </source>
</reference>
<evidence type="ECO:0000313" key="8">
    <source>
        <dbReference type="EMBL" id="RVX20769.1"/>
    </source>
</evidence>
<dbReference type="FunFam" id="1.20.1260.100:FF:000001">
    <property type="entry name" value="translocator protein 2"/>
    <property type="match status" value="1"/>
</dbReference>
<accession>A0A438KHT4</accession>
<dbReference type="PANTHER" id="PTHR10057:SF0">
    <property type="entry name" value="TRANSLOCATOR PROTEIN"/>
    <property type="match status" value="1"/>
</dbReference>
<evidence type="ECO:0000256" key="7">
    <source>
        <dbReference type="SAM" id="Phobius"/>
    </source>
</evidence>
<sequence>MASTNLKQRIKDGPSTPFPTNNTTKREKKMAMAKRGLRSLTTVVSIPLSLTLVTIYFSGATDRYRTLPKPFWFPPLWAVHATSMASSLLMGLSAWLVWAEGGFHKKPTAFPLFVAQLALSLIRDPIVFGYGGTRVGLVVCMGLFGALVGCARMFREVNPIAGDLVKPCLAWTAYVGVVTLKLLFA</sequence>
<evidence type="ECO:0000256" key="5">
    <source>
        <dbReference type="ARBA" id="ARBA00023136"/>
    </source>
</evidence>
<comment type="caution">
    <text evidence="8">The sequence shown here is derived from an EMBL/GenBank/DDBJ whole genome shotgun (WGS) entry which is preliminary data.</text>
</comment>
<name>A0A438KHT4_VITVI</name>